<accession>A0A2W0HNF8</accession>
<feature type="transmembrane region" description="Helical" evidence="1">
    <location>
        <begin position="149"/>
        <end position="167"/>
    </location>
</feature>
<dbReference type="OrthoDB" id="2858784at2"/>
<comment type="caution">
    <text evidence="2">The sequence shown here is derived from an EMBL/GenBank/DDBJ whole genome shotgun (WGS) entry which is preliminary data.</text>
</comment>
<dbReference type="Proteomes" id="UP000248066">
    <property type="component" value="Unassembled WGS sequence"/>
</dbReference>
<feature type="transmembrane region" description="Helical" evidence="1">
    <location>
        <begin position="6"/>
        <end position="24"/>
    </location>
</feature>
<feature type="transmembrane region" description="Helical" evidence="1">
    <location>
        <begin position="93"/>
        <end position="112"/>
    </location>
</feature>
<organism evidence="2 3">
    <name type="scientific">Alteribacter lacisalsi</name>
    <dbReference type="NCBI Taxonomy" id="2045244"/>
    <lineage>
        <taxon>Bacteria</taxon>
        <taxon>Bacillati</taxon>
        <taxon>Bacillota</taxon>
        <taxon>Bacilli</taxon>
        <taxon>Bacillales</taxon>
        <taxon>Bacillaceae</taxon>
        <taxon>Alteribacter</taxon>
    </lineage>
</organism>
<dbReference type="RefSeq" id="WP_110518674.1">
    <property type="nucleotide sequence ID" value="NZ_PDOF01000001.1"/>
</dbReference>
<feature type="transmembrane region" description="Helical" evidence="1">
    <location>
        <begin position="61"/>
        <end position="81"/>
    </location>
</feature>
<dbReference type="EMBL" id="PDOF01000001">
    <property type="protein sequence ID" value="PYZ98622.1"/>
    <property type="molecule type" value="Genomic_DNA"/>
</dbReference>
<keyword evidence="1" id="KW-0812">Transmembrane</keyword>
<protein>
    <submittedName>
        <fullName evidence="2">Uncharacterized protein</fullName>
    </submittedName>
</protein>
<dbReference type="AlphaFoldDB" id="A0A2W0HNF8"/>
<reference evidence="2 3" key="1">
    <citation type="submission" date="2017-10" db="EMBL/GenBank/DDBJ databases">
        <title>Bacillus sp. nov., a halophilic bacterium isolated from a Yangshapao Lake.</title>
        <authorList>
            <person name="Wang H."/>
        </authorList>
    </citation>
    <scope>NUCLEOTIDE SEQUENCE [LARGE SCALE GENOMIC DNA]</scope>
    <source>
        <strain evidence="2 3">YSP-3</strain>
    </source>
</reference>
<evidence type="ECO:0000256" key="1">
    <source>
        <dbReference type="SAM" id="Phobius"/>
    </source>
</evidence>
<evidence type="ECO:0000313" key="2">
    <source>
        <dbReference type="EMBL" id="PYZ98622.1"/>
    </source>
</evidence>
<keyword evidence="3" id="KW-1185">Reference proteome</keyword>
<evidence type="ECO:0000313" key="3">
    <source>
        <dbReference type="Proteomes" id="UP000248066"/>
    </source>
</evidence>
<feature type="transmembrane region" description="Helical" evidence="1">
    <location>
        <begin position="31"/>
        <end position="55"/>
    </location>
</feature>
<gene>
    <name evidence="2" type="ORF">CR205_08590</name>
</gene>
<sequence length="168" mass="19208">MLEFFTLVFFMLLAGIAVGSLLMAKMIFSWHIVLTVTGLVYFFCVWTGMLMGSWLWFPDPLLKGLISLIAVVMAVFFFRTYHPSTGYIPAHGLYHWGAFAMFFFFLGFESGIAGVSMWFILLYTLVFSGGILASAWIMWKLKNASEFRFLTQYVPILLFVFIAVLKLV</sequence>
<feature type="transmembrane region" description="Helical" evidence="1">
    <location>
        <begin position="118"/>
        <end position="137"/>
    </location>
</feature>
<name>A0A2W0HNF8_9BACI</name>
<keyword evidence="1" id="KW-1133">Transmembrane helix</keyword>
<keyword evidence="1" id="KW-0472">Membrane</keyword>
<proteinExistence type="predicted"/>